<protein>
    <recommendedName>
        <fullName evidence="11">SH3 domain-containing protein</fullName>
    </recommendedName>
</protein>
<dbReference type="GO" id="GO:0005789">
    <property type="term" value="C:endoplasmic reticulum membrane"/>
    <property type="evidence" value="ECO:0007669"/>
    <property type="project" value="UniProtKB-SubCell"/>
</dbReference>
<feature type="region of interest" description="Disordered" evidence="9">
    <location>
        <begin position="482"/>
        <end position="501"/>
    </location>
</feature>
<keyword evidence="4" id="KW-0256">Endoplasmic reticulum</keyword>
<keyword evidence="3 10" id="KW-0732">Signal</keyword>
<keyword evidence="13" id="KW-1185">Reference proteome</keyword>
<dbReference type="InterPro" id="IPR001452">
    <property type="entry name" value="SH3_domain"/>
</dbReference>
<evidence type="ECO:0000259" key="11">
    <source>
        <dbReference type="PROSITE" id="PS50002"/>
    </source>
</evidence>
<evidence type="ECO:0000313" key="12">
    <source>
        <dbReference type="EMBL" id="KAK9297113.1"/>
    </source>
</evidence>
<keyword evidence="6" id="KW-0325">Glycoprotein</keyword>
<evidence type="ECO:0000256" key="7">
    <source>
        <dbReference type="PROSITE-ProRule" id="PRU00192"/>
    </source>
</evidence>
<feature type="compositionally biased region" description="Basic and acidic residues" evidence="9">
    <location>
        <begin position="456"/>
        <end position="470"/>
    </location>
</feature>
<evidence type="ECO:0000256" key="1">
    <source>
        <dbReference type="ARBA" id="ARBA00004389"/>
    </source>
</evidence>
<evidence type="ECO:0000313" key="13">
    <source>
        <dbReference type="Proteomes" id="UP001432146"/>
    </source>
</evidence>
<feature type="signal peptide" evidence="10">
    <location>
        <begin position="1"/>
        <end position="34"/>
    </location>
</feature>
<evidence type="ECO:0000256" key="10">
    <source>
        <dbReference type="SAM" id="SignalP"/>
    </source>
</evidence>
<feature type="region of interest" description="Disordered" evidence="9">
    <location>
        <begin position="1213"/>
        <end position="1342"/>
    </location>
</feature>
<evidence type="ECO:0000256" key="2">
    <source>
        <dbReference type="ARBA" id="ARBA00022443"/>
    </source>
</evidence>
<dbReference type="InterPro" id="IPR051500">
    <property type="entry name" value="cTAGE_MIA/OTOR"/>
</dbReference>
<dbReference type="PANTHER" id="PTHR23158:SF33">
    <property type="entry name" value="TRANSPORT AND GOLGI ORGANIZATION PROTEIN 1"/>
    <property type="match status" value="1"/>
</dbReference>
<feature type="compositionally biased region" description="Basic and acidic residues" evidence="9">
    <location>
        <begin position="1332"/>
        <end position="1342"/>
    </location>
</feature>
<evidence type="ECO:0000256" key="4">
    <source>
        <dbReference type="ARBA" id="ARBA00022824"/>
    </source>
</evidence>
<organism evidence="12 13">
    <name type="scientific">Tetragonisca angustula</name>
    <dbReference type="NCBI Taxonomy" id="166442"/>
    <lineage>
        <taxon>Eukaryota</taxon>
        <taxon>Metazoa</taxon>
        <taxon>Ecdysozoa</taxon>
        <taxon>Arthropoda</taxon>
        <taxon>Hexapoda</taxon>
        <taxon>Insecta</taxon>
        <taxon>Pterygota</taxon>
        <taxon>Neoptera</taxon>
        <taxon>Endopterygota</taxon>
        <taxon>Hymenoptera</taxon>
        <taxon>Apocrita</taxon>
        <taxon>Aculeata</taxon>
        <taxon>Apoidea</taxon>
        <taxon>Anthophila</taxon>
        <taxon>Apidae</taxon>
        <taxon>Tetragonisca</taxon>
    </lineage>
</organism>
<proteinExistence type="predicted"/>
<feature type="compositionally biased region" description="Pro residues" evidence="9">
    <location>
        <begin position="1269"/>
        <end position="1294"/>
    </location>
</feature>
<feature type="chain" id="PRO_5043912100" description="SH3 domain-containing protein" evidence="10">
    <location>
        <begin position="35"/>
        <end position="1342"/>
    </location>
</feature>
<feature type="compositionally biased region" description="Pro residues" evidence="9">
    <location>
        <begin position="1253"/>
        <end position="1262"/>
    </location>
</feature>
<feature type="domain" description="SH3" evidence="11">
    <location>
        <begin position="49"/>
        <end position="111"/>
    </location>
</feature>
<dbReference type="GO" id="GO:0035459">
    <property type="term" value="P:vesicle cargo loading"/>
    <property type="evidence" value="ECO:0007669"/>
    <property type="project" value="TreeGrafter"/>
</dbReference>
<comment type="caution">
    <text evidence="12">The sequence shown here is derived from an EMBL/GenBank/DDBJ whole genome shotgun (WGS) entry which is preliminary data.</text>
</comment>
<feature type="compositionally biased region" description="Pro residues" evidence="9">
    <location>
        <begin position="1224"/>
        <end position="1238"/>
    </location>
</feature>
<evidence type="ECO:0000256" key="9">
    <source>
        <dbReference type="SAM" id="MobiDB-lite"/>
    </source>
</evidence>
<dbReference type="Pfam" id="PF07653">
    <property type="entry name" value="SH3_2"/>
    <property type="match status" value="1"/>
</dbReference>
<dbReference type="SMART" id="SM00326">
    <property type="entry name" value="SH3"/>
    <property type="match status" value="1"/>
</dbReference>
<reference evidence="12 13" key="1">
    <citation type="submission" date="2024-05" db="EMBL/GenBank/DDBJ databases">
        <title>The nuclear and mitochondrial genome assemblies of Tetragonisca angustula (Apidae: Meliponini), a tiny yet remarkable pollinator in the Neotropics.</title>
        <authorList>
            <person name="Ferrari R."/>
            <person name="Ricardo P.C."/>
            <person name="Dias F.C."/>
            <person name="Araujo N.S."/>
            <person name="Soares D.O."/>
            <person name="Zhou Q.-S."/>
            <person name="Zhu C.-D."/>
            <person name="Coutinho L."/>
            <person name="Airas M.C."/>
            <person name="Batista T.M."/>
        </authorList>
    </citation>
    <scope>NUCLEOTIDE SEQUENCE [LARGE SCALE GENOMIC DNA]</scope>
    <source>
        <strain evidence="12">ASF017062</strain>
        <tissue evidence="12">Abdomen</tissue>
    </source>
</reference>
<comment type="subcellular location">
    <subcellularLocation>
        <location evidence="1">Endoplasmic reticulum membrane</location>
        <topology evidence="1">Single-pass membrane protein</topology>
    </subcellularLocation>
</comment>
<name>A0AAW0ZJ00_9HYME</name>
<dbReference type="Gene3D" id="2.30.30.40">
    <property type="entry name" value="SH3 Domains"/>
    <property type="match status" value="1"/>
</dbReference>
<dbReference type="GO" id="GO:0070971">
    <property type="term" value="C:endoplasmic reticulum exit site"/>
    <property type="evidence" value="ECO:0007669"/>
    <property type="project" value="TreeGrafter"/>
</dbReference>
<dbReference type="GO" id="GO:0006888">
    <property type="term" value="P:endoplasmic reticulum to Golgi vesicle-mediated transport"/>
    <property type="evidence" value="ECO:0007669"/>
    <property type="project" value="TreeGrafter"/>
</dbReference>
<sequence>MWNCSSRNMTEKNLFSVLFLVIAIIFSAISQCSSVLSDKRLCYDPKCSEPISLARTTLKYVPNETGLLAFKINDIVTVYSKEAGRRKDLWGVEINGNHGYIPKSFVKEYKIFHRDLKYEVSIDPSFNNNISSNEKLQSKKSDIENKSGIKVSNEQIDNLDLKSSKELPESGSGITSSYEIIDGTTVHLDHNEPFEPTFVKENVQATVVSNGQNGVEILNSKLETKEQATSNEADFEDFVKSSENILDLPQISGIHSSPLNISAFSDKVEYPTTDVENKTLTNVEDNQFSDKIIDINNLQISTINGSKEESTIEKEKVTELNEEDNVSSSEEVVSNAPDVQSIRVTEQTKSVDIQSLENATSETQPHIRSAESSNEIKTDIFPPASIELITFNDTKSDKENIGNSDQIEVKDIQSPQNVTAIATSDTKLNEQHIENSDKVEMKDGRSSVIIATNDTKSNERSADSSDKIETKNIQSPQNVTIATSDIKSDEQSAENSEVETDVHSSINISIIAINDTKSDEDNAGSSEQIEVKDIQSSQNVTLIATTDTTTNAKSNNAENSDKIDIESFSLLENIKTRIKNLELQTEEHLELQVEPDDLRKVKESESIENLSKHDIEDDVNNKISVVTDTNNIEENITSSIQYNLDTEDTMAITKETSENIFYRTEASLSNVCTIDNVECSLNDIDNDFPHHEQVSQNSENAPISGIEIENYWLTLIYLSVTAIAILIFSLGYYCIENMRSDRQLIARINKLEKDLLISEAECTMVNENLKSTKEKLSRMEDESFGSDEMVLSLRVDLEASQNAKAELEDQVAMLEKDLESATEAGLELEKMLREVLSSNNEVNPLAQSVEDLQSRLNAQQAANESLTNALNLKSQENESVSAELTFIKRKYEEFEIERTKLRENLKLEVNSKNNIERTLNDKVQQLEMQIKEISTEKATLQKELKGKEVEVKDLVDAINRLNSNNLDLDKLYDVSHIKVEATALLEERNELKIRLAETEGAHNLLEEHVKVIKEEIATLSEQCKIAEKEKKDAETRLEVLTNFFEEKEAQRQKEEAIWLQQQGEVVSTVERIQTMQNEIQNYKQQVEMLKREILDQEREYKNQISVLETKAHEQWVIARQVERRLEESKVEAGQLRNRLTLIEKNINDVDSEAKLHRLEANGETTTSPPLFIGAESSSSPIIFSGSSSVPPPPPPSYLHSLFPPYLPPPLPNTSGVPPYEVGQRPPPLGGRLSSPPPMSLHAPAPNRYDNTGSPPPMSPHLLPPFNHRSPPPPFANDIHPPPPPPGSILPPPLGTPHVWGEETLPPPRNSGFHQTRERVRNHKGSLHSSGESLDKSHHNSKV</sequence>
<dbReference type="EMBL" id="JAWNGG020000196">
    <property type="protein sequence ID" value="KAK9297113.1"/>
    <property type="molecule type" value="Genomic_DNA"/>
</dbReference>
<dbReference type="GO" id="GO:0009306">
    <property type="term" value="P:protein secretion"/>
    <property type="evidence" value="ECO:0007669"/>
    <property type="project" value="TreeGrafter"/>
</dbReference>
<gene>
    <name evidence="12" type="ORF">QLX08_009077</name>
</gene>
<evidence type="ECO:0000256" key="5">
    <source>
        <dbReference type="ARBA" id="ARBA00023054"/>
    </source>
</evidence>
<feature type="region of interest" description="Disordered" evidence="9">
    <location>
        <begin position="452"/>
        <end position="475"/>
    </location>
</feature>
<accession>A0AAW0ZJ00</accession>
<evidence type="ECO:0000256" key="6">
    <source>
        <dbReference type="ARBA" id="ARBA00023180"/>
    </source>
</evidence>
<dbReference type="PANTHER" id="PTHR23158">
    <property type="entry name" value="MELANOMA INHIBITORY ACTIVITY-RELATED"/>
    <property type="match status" value="1"/>
</dbReference>
<keyword evidence="2 7" id="KW-0728">SH3 domain</keyword>
<feature type="coiled-coil region" evidence="8">
    <location>
        <begin position="762"/>
        <end position="824"/>
    </location>
</feature>
<evidence type="ECO:0000256" key="8">
    <source>
        <dbReference type="SAM" id="Coils"/>
    </source>
</evidence>
<dbReference type="SUPFAM" id="SSF50044">
    <property type="entry name" value="SH3-domain"/>
    <property type="match status" value="1"/>
</dbReference>
<dbReference type="PROSITE" id="PS50002">
    <property type="entry name" value="SH3"/>
    <property type="match status" value="1"/>
</dbReference>
<keyword evidence="5 8" id="KW-0175">Coiled coil</keyword>
<feature type="coiled-coil region" evidence="8">
    <location>
        <begin position="849"/>
        <end position="1145"/>
    </location>
</feature>
<evidence type="ECO:0000256" key="3">
    <source>
        <dbReference type="ARBA" id="ARBA00022729"/>
    </source>
</evidence>
<dbReference type="Proteomes" id="UP001432146">
    <property type="component" value="Unassembled WGS sequence"/>
</dbReference>
<dbReference type="InterPro" id="IPR036028">
    <property type="entry name" value="SH3-like_dom_sf"/>
</dbReference>